<dbReference type="GO" id="GO:0009318">
    <property type="term" value="C:exodeoxyribonuclease VII complex"/>
    <property type="evidence" value="ECO:0007669"/>
    <property type="project" value="UniProtKB-UniRule"/>
</dbReference>
<dbReference type="OrthoDB" id="9813898at2"/>
<dbReference type="Pfam" id="PF02609">
    <property type="entry name" value="Exonuc_VII_S"/>
    <property type="match status" value="1"/>
</dbReference>
<evidence type="ECO:0000313" key="7">
    <source>
        <dbReference type="EMBL" id="QED26556.1"/>
    </source>
</evidence>
<dbReference type="EC" id="3.1.11.6" evidence="6"/>
<sequence>MADDEKFEFKAAMDEIEKILKGIESNQVSVDELVDHVSRATDLLQKCRAKLREVETQVIEVVQTVSQ</sequence>
<dbReference type="KEGG" id="bbae:FRD01_04700"/>
<keyword evidence="3" id="KW-0540">Nuclease</keyword>
<reference evidence="7 8" key="1">
    <citation type="submission" date="2019-08" db="EMBL/GenBank/DDBJ databases">
        <authorList>
            <person name="Liang Q."/>
        </authorList>
    </citation>
    <scope>NUCLEOTIDE SEQUENCE [LARGE SCALE GENOMIC DNA]</scope>
    <source>
        <strain evidence="7 8">V1718</strain>
    </source>
</reference>
<evidence type="ECO:0000313" key="8">
    <source>
        <dbReference type="Proteomes" id="UP000321595"/>
    </source>
</evidence>
<evidence type="ECO:0000256" key="6">
    <source>
        <dbReference type="NCBIfam" id="TIGR01280"/>
    </source>
</evidence>
<evidence type="ECO:0000256" key="2">
    <source>
        <dbReference type="ARBA" id="ARBA00022490"/>
    </source>
</evidence>
<dbReference type="Gene3D" id="1.10.287.1040">
    <property type="entry name" value="Exonuclease VII, small subunit"/>
    <property type="match status" value="1"/>
</dbReference>
<evidence type="ECO:0000256" key="1">
    <source>
        <dbReference type="ARBA" id="ARBA00009998"/>
    </source>
</evidence>
<protein>
    <recommendedName>
        <fullName evidence="6">Exodeoxyribonuclease VII small subunit</fullName>
        <ecNumber evidence="6">3.1.11.6</ecNumber>
    </recommendedName>
</protein>
<dbReference type="AlphaFoldDB" id="A0A5B8XSE8"/>
<dbReference type="SUPFAM" id="SSF116842">
    <property type="entry name" value="XseB-like"/>
    <property type="match status" value="1"/>
</dbReference>
<dbReference type="Proteomes" id="UP000321595">
    <property type="component" value="Chromosome"/>
</dbReference>
<evidence type="ECO:0000256" key="4">
    <source>
        <dbReference type="ARBA" id="ARBA00022801"/>
    </source>
</evidence>
<keyword evidence="5" id="KW-0269">Exonuclease</keyword>
<gene>
    <name evidence="7" type="primary">xseB</name>
    <name evidence="7" type="ORF">FRD01_04700</name>
</gene>
<keyword evidence="2" id="KW-0963">Cytoplasm</keyword>
<keyword evidence="8" id="KW-1185">Reference proteome</keyword>
<dbReference type="EMBL" id="CP042467">
    <property type="protein sequence ID" value="QED26556.1"/>
    <property type="molecule type" value="Genomic_DNA"/>
</dbReference>
<accession>A0A5B8XSE8</accession>
<dbReference type="GO" id="GO:0008855">
    <property type="term" value="F:exodeoxyribonuclease VII activity"/>
    <property type="evidence" value="ECO:0007669"/>
    <property type="project" value="UniProtKB-UniRule"/>
</dbReference>
<dbReference type="RefSeq" id="WP_146958092.1">
    <property type="nucleotide sequence ID" value="NZ_CP042467.1"/>
</dbReference>
<organism evidence="7 8">
    <name type="scientific">Microvenator marinus</name>
    <dbReference type="NCBI Taxonomy" id="2600177"/>
    <lineage>
        <taxon>Bacteria</taxon>
        <taxon>Deltaproteobacteria</taxon>
        <taxon>Bradymonadales</taxon>
        <taxon>Microvenatoraceae</taxon>
        <taxon>Microvenator</taxon>
    </lineage>
</organism>
<dbReference type="NCBIfam" id="TIGR01280">
    <property type="entry name" value="xseB"/>
    <property type="match status" value="1"/>
</dbReference>
<proteinExistence type="inferred from homology"/>
<dbReference type="InterPro" id="IPR003761">
    <property type="entry name" value="Exonuc_VII_S"/>
</dbReference>
<name>A0A5B8XSE8_9DELT</name>
<keyword evidence="4 7" id="KW-0378">Hydrolase</keyword>
<evidence type="ECO:0000256" key="3">
    <source>
        <dbReference type="ARBA" id="ARBA00022722"/>
    </source>
</evidence>
<comment type="similarity">
    <text evidence="1">Belongs to the XseB family.</text>
</comment>
<evidence type="ECO:0000256" key="5">
    <source>
        <dbReference type="ARBA" id="ARBA00022839"/>
    </source>
</evidence>
<dbReference type="InterPro" id="IPR037004">
    <property type="entry name" value="Exonuc_VII_ssu_sf"/>
</dbReference>
<dbReference type="GO" id="GO:0006308">
    <property type="term" value="P:DNA catabolic process"/>
    <property type="evidence" value="ECO:0007669"/>
    <property type="project" value="UniProtKB-UniRule"/>
</dbReference>